<organism evidence="8 9">
    <name type="scientific">Paenibacillus prosopidis</name>
    <dbReference type="NCBI Taxonomy" id="630520"/>
    <lineage>
        <taxon>Bacteria</taxon>
        <taxon>Bacillati</taxon>
        <taxon>Bacillota</taxon>
        <taxon>Bacilli</taxon>
        <taxon>Bacillales</taxon>
        <taxon>Paenibacillaceae</taxon>
        <taxon>Paenibacillus</taxon>
    </lineage>
</organism>
<dbReference type="GO" id="GO:0008236">
    <property type="term" value="F:serine-type peptidase activity"/>
    <property type="evidence" value="ECO:0007669"/>
    <property type="project" value="UniProtKB-KW"/>
</dbReference>
<dbReference type="GO" id="GO:0006508">
    <property type="term" value="P:proteolysis"/>
    <property type="evidence" value="ECO:0007669"/>
    <property type="project" value="UniProtKB-KW"/>
</dbReference>
<dbReference type="GO" id="GO:0007165">
    <property type="term" value="P:signal transduction"/>
    <property type="evidence" value="ECO:0007669"/>
    <property type="project" value="TreeGrafter"/>
</dbReference>
<keyword evidence="3 5" id="KW-0378">Hydrolase</keyword>
<dbReference type="SMART" id="SM00245">
    <property type="entry name" value="TSPc"/>
    <property type="match status" value="1"/>
</dbReference>
<dbReference type="SUPFAM" id="SSF50156">
    <property type="entry name" value="PDZ domain-like"/>
    <property type="match status" value="1"/>
</dbReference>
<dbReference type="InterPro" id="IPR001478">
    <property type="entry name" value="PDZ"/>
</dbReference>
<dbReference type="Proteomes" id="UP000252415">
    <property type="component" value="Unassembled WGS sequence"/>
</dbReference>
<dbReference type="InterPro" id="IPR036366">
    <property type="entry name" value="PGBDSf"/>
</dbReference>
<reference evidence="8 9" key="1">
    <citation type="submission" date="2018-07" db="EMBL/GenBank/DDBJ databases">
        <title>Genomic Encyclopedia of Type Strains, Phase III (KMG-III): the genomes of soil and plant-associated and newly described type strains.</title>
        <authorList>
            <person name="Whitman W."/>
        </authorList>
    </citation>
    <scope>NUCLEOTIDE SEQUENCE [LARGE SCALE GENOMIC DNA]</scope>
    <source>
        <strain evidence="8 9">CECT 7506</strain>
    </source>
</reference>
<evidence type="ECO:0000256" key="4">
    <source>
        <dbReference type="ARBA" id="ARBA00022825"/>
    </source>
</evidence>
<dbReference type="InterPro" id="IPR005151">
    <property type="entry name" value="Tail-specific_protease"/>
</dbReference>
<dbReference type="CDD" id="cd06782">
    <property type="entry name" value="cpPDZ_CPP-like"/>
    <property type="match status" value="1"/>
</dbReference>
<dbReference type="SMART" id="SM00228">
    <property type="entry name" value="PDZ"/>
    <property type="match status" value="1"/>
</dbReference>
<evidence type="ECO:0000256" key="1">
    <source>
        <dbReference type="ARBA" id="ARBA00009179"/>
    </source>
</evidence>
<dbReference type="InterPro" id="IPR002477">
    <property type="entry name" value="Peptidoglycan-bd-like"/>
</dbReference>
<dbReference type="RefSeq" id="WP_114383409.1">
    <property type="nucleotide sequence ID" value="NZ_QPJD01000019.1"/>
</dbReference>
<feature type="domain" description="PDZ" evidence="7">
    <location>
        <begin position="104"/>
        <end position="164"/>
    </location>
</feature>
<protein>
    <submittedName>
        <fullName evidence="8">Carboxyl-terminal processing protease</fullName>
    </submittedName>
</protein>
<feature type="transmembrane region" description="Helical" evidence="6">
    <location>
        <begin position="12"/>
        <end position="38"/>
    </location>
</feature>
<dbReference type="Pfam" id="PF01471">
    <property type="entry name" value="PG_binding_1"/>
    <property type="match status" value="1"/>
</dbReference>
<evidence type="ECO:0000313" key="9">
    <source>
        <dbReference type="Proteomes" id="UP000252415"/>
    </source>
</evidence>
<dbReference type="InterPro" id="IPR055210">
    <property type="entry name" value="CtpA/B_N"/>
</dbReference>
<evidence type="ECO:0000256" key="6">
    <source>
        <dbReference type="SAM" id="Phobius"/>
    </source>
</evidence>
<dbReference type="CDD" id="cd07560">
    <property type="entry name" value="Peptidase_S41_CPP"/>
    <property type="match status" value="1"/>
</dbReference>
<dbReference type="GO" id="GO:0030288">
    <property type="term" value="C:outer membrane-bounded periplasmic space"/>
    <property type="evidence" value="ECO:0007669"/>
    <property type="project" value="TreeGrafter"/>
</dbReference>
<dbReference type="InterPro" id="IPR029045">
    <property type="entry name" value="ClpP/crotonase-like_dom_sf"/>
</dbReference>
<keyword evidence="9" id="KW-1185">Reference proteome</keyword>
<sequence>MNYFTTAAAKQRFLTLCALGAVLFTAIGFALGLLWMGFRYPMLGEPTFQQFTVSYKKIINDYLNGAEPKNLIHGATEGMVASLDDPYSNYLVEEEGDAYTQSYEGQIYGIGAEIRQEEEQFVISALTKGAPAERGGLLPGDVIVTVDGQKLIGKTFQELLGVIRGEEGTSVALQIQRGVEVEPFDVTLKREAIPIHTVTSELLEGGIGHVTISRFGEKTADEFAAALKELQAKQPLKGLLLDMRSNPGGLLQPTIKIANTLIPKDKVILNVVYKNERQTVTYKSEQEKAWTLPIAVLVNGQSASASEVLTAALKESAGAAVIGEKTYGKGVVQAFNQFRDGSVLSLTEAQWKTPGGTWINKTGVSPDYAVALPDYAQLKPLAIGTDMKAGSYGEEVKTLQLMLKELGYGPTGQEGLFDDQTAEAISRFQSDEKLKVTGQFNDKTGYKLLDRLREKLEREDSQLIKGQEVLNQLLKKQ</sequence>
<dbReference type="GO" id="GO:0004175">
    <property type="term" value="F:endopeptidase activity"/>
    <property type="evidence" value="ECO:0007669"/>
    <property type="project" value="TreeGrafter"/>
</dbReference>
<evidence type="ECO:0000256" key="3">
    <source>
        <dbReference type="ARBA" id="ARBA00022801"/>
    </source>
</evidence>
<dbReference type="InterPro" id="IPR041489">
    <property type="entry name" value="PDZ_6"/>
</dbReference>
<dbReference type="EMBL" id="QPJD01000019">
    <property type="protein sequence ID" value="RCW42143.1"/>
    <property type="molecule type" value="Genomic_DNA"/>
</dbReference>
<keyword evidence="6" id="KW-1133">Transmembrane helix</keyword>
<evidence type="ECO:0000256" key="2">
    <source>
        <dbReference type="ARBA" id="ARBA00022670"/>
    </source>
</evidence>
<dbReference type="FunFam" id="2.30.42.10:FF:000063">
    <property type="entry name" value="Peptidase, S41 family"/>
    <property type="match status" value="1"/>
</dbReference>
<evidence type="ECO:0000256" key="5">
    <source>
        <dbReference type="RuleBase" id="RU004404"/>
    </source>
</evidence>
<accession>A0A368VRS7</accession>
<dbReference type="SUPFAM" id="SSF47090">
    <property type="entry name" value="PGBD-like"/>
    <property type="match status" value="1"/>
</dbReference>
<dbReference type="Gene3D" id="2.30.42.10">
    <property type="match status" value="1"/>
</dbReference>
<dbReference type="InterPro" id="IPR004447">
    <property type="entry name" value="Peptidase_S41A"/>
</dbReference>
<dbReference type="SUPFAM" id="SSF52096">
    <property type="entry name" value="ClpP/crotonase"/>
    <property type="match status" value="1"/>
</dbReference>
<dbReference type="OrthoDB" id="9812068at2"/>
<keyword evidence="6" id="KW-0472">Membrane</keyword>
<keyword evidence="2 5" id="KW-0645">Protease</keyword>
<dbReference type="InterPro" id="IPR036365">
    <property type="entry name" value="PGBD-like_sf"/>
</dbReference>
<dbReference type="PANTHER" id="PTHR32060">
    <property type="entry name" value="TAIL-SPECIFIC PROTEASE"/>
    <property type="match status" value="1"/>
</dbReference>
<dbReference type="AlphaFoldDB" id="A0A368VRS7"/>
<evidence type="ECO:0000259" key="7">
    <source>
        <dbReference type="PROSITE" id="PS50106"/>
    </source>
</evidence>
<dbReference type="PANTHER" id="PTHR32060:SF30">
    <property type="entry name" value="CARBOXY-TERMINAL PROCESSING PROTEASE CTPA"/>
    <property type="match status" value="1"/>
</dbReference>
<dbReference type="InterPro" id="IPR036034">
    <property type="entry name" value="PDZ_sf"/>
</dbReference>
<comment type="similarity">
    <text evidence="1 5">Belongs to the peptidase S41A family.</text>
</comment>
<proteinExistence type="inferred from homology"/>
<evidence type="ECO:0000313" key="8">
    <source>
        <dbReference type="EMBL" id="RCW42143.1"/>
    </source>
</evidence>
<comment type="caution">
    <text evidence="8">The sequence shown here is derived from an EMBL/GenBank/DDBJ whole genome shotgun (WGS) entry which is preliminary data.</text>
</comment>
<dbReference type="PROSITE" id="PS50106">
    <property type="entry name" value="PDZ"/>
    <property type="match status" value="1"/>
</dbReference>
<gene>
    <name evidence="8" type="ORF">DFP97_119124</name>
</gene>
<name>A0A368VRS7_9BACL</name>
<dbReference type="Gene3D" id="3.30.750.44">
    <property type="match status" value="1"/>
</dbReference>
<dbReference type="Gene3D" id="1.10.101.10">
    <property type="entry name" value="PGBD-like superfamily/PGBD"/>
    <property type="match status" value="1"/>
</dbReference>
<dbReference type="Pfam" id="PF17820">
    <property type="entry name" value="PDZ_6"/>
    <property type="match status" value="1"/>
</dbReference>
<keyword evidence="4 5" id="KW-0720">Serine protease</keyword>
<dbReference type="Gene3D" id="3.90.226.10">
    <property type="entry name" value="2-enoyl-CoA Hydratase, Chain A, domain 1"/>
    <property type="match status" value="1"/>
</dbReference>
<dbReference type="Pfam" id="PF03572">
    <property type="entry name" value="Peptidase_S41"/>
    <property type="match status" value="1"/>
</dbReference>
<dbReference type="NCBIfam" id="TIGR00225">
    <property type="entry name" value="prc"/>
    <property type="match status" value="1"/>
</dbReference>
<dbReference type="Pfam" id="PF22694">
    <property type="entry name" value="CtpB_N-like"/>
    <property type="match status" value="1"/>
</dbReference>
<keyword evidence="6" id="KW-0812">Transmembrane</keyword>